<comment type="caution">
    <text evidence="2">The sequence shown here is derived from an EMBL/GenBank/DDBJ whole genome shotgun (WGS) entry which is preliminary data.</text>
</comment>
<dbReference type="AlphaFoldDB" id="K6Q0S0"/>
<accession>K6Q0S0</accession>
<feature type="transmembrane region" description="Helical" evidence="1">
    <location>
        <begin position="7"/>
        <end position="29"/>
    </location>
</feature>
<organism evidence="2 3">
    <name type="scientific">Thermaerobacter subterraneus DSM 13965</name>
    <dbReference type="NCBI Taxonomy" id="867903"/>
    <lineage>
        <taxon>Bacteria</taxon>
        <taxon>Bacillati</taxon>
        <taxon>Bacillota</taxon>
        <taxon>Clostridia</taxon>
        <taxon>Eubacteriales</taxon>
        <taxon>Clostridiales Family XVII. Incertae Sedis</taxon>
        <taxon>Thermaerobacter</taxon>
    </lineage>
</organism>
<dbReference type="EMBL" id="AENY02000003">
    <property type="protein sequence ID" value="EKP94484.1"/>
    <property type="molecule type" value="Genomic_DNA"/>
</dbReference>
<reference evidence="2" key="1">
    <citation type="submission" date="2010-10" db="EMBL/GenBank/DDBJ databases">
        <authorList>
            <consortium name="US DOE Joint Genome Institute (JGI-PGF)"/>
            <person name="Lucas S."/>
            <person name="Copeland A."/>
            <person name="Lapidus A."/>
            <person name="Bruce D."/>
            <person name="Goodwin L."/>
            <person name="Pitluck S."/>
            <person name="Kyrpides N."/>
            <person name="Mavromatis K."/>
            <person name="Detter J.C."/>
            <person name="Han C."/>
            <person name="Land M."/>
            <person name="Hauser L."/>
            <person name="Markowitz V."/>
            <person name="Cheng J.-F."/>
            <person name="Hugenholtz P."/>
            <person name="Woyke T."/>
            <person name="Wu D."/>
            <person name="Pukall R."/>
            <person name="Wahrenburg C."/>
            <person name="Brambilla E."/>
            <person name="Klenk H.-P."/>
            <person name="Eisen J.A."/>
        </authorList>
    </citation>
    <scope>NUCLEOTIDE SEQUENCE [LARGE SCALE GENOMIC DNA]</scope>
    <source>
        <strain evidence="2">DSM 13965</strain>
    </source>
</reference>
<keyword evidence="1" id="KW-1133">Transmembrane helix</keyword>
<dbReference type="HOGENOM" id="CLU_3398970_0_0_9"/>
<name>K6Q0S0_9FIRM</name>
<keyword evidence="1" id="KW-0812">Transmembrane</keyword>
<keyword evidence="1" id="KW-0472">Membrane</keyword>
<dbReference type="STRING" id="867903.ThesuDRAFT_02221"/>
<protein>
    <submittedName>
        <fullName evidence="2">Uncharacterized protein</fullName>
    </submittedName>
</protein>
<proteinExistence type="predicted"/>
<dbReference type="Proteomes" id="UP000005710">
    <property type="component" value="Unassembled WGS sequence"/>
</dbReference>
<reference evidence="2" key="2">
    <citation type="submission" date="2012-10" db="EMBL/GenBank/DDBJ databases">
        <title>Improved high-quality draft of Thermaerobacter subterraneus C21, DSM 13965.</title>
        <authorList>
            <consortium name="DOE Joint Genome Institute"/>
            <person name="Eisen J."/>
            <person name="Huntemann M."/>
            <person name="Wei C.-L."/>
            <person name="Han J."/>
            <person name="Detter J.C."/>
            <person name="Han C."/>
            <person name="Tapia R."/>
            <person name="Chen A."/>
            <person name="Kyrpides N."/>
            <person name="Mavromatis K."/>
            <person name="Markowitz V."/>
            <person name="Szeto E."/>
            <person name="Ivanova N."/>
            <person name="Mikhailova N."/>
            <person name="Ovchinnikova G."/>
            <person name="Pagani I."/>
            <person name="Pati A."/>
            <person name="Goodwin L."/>
            <person name="Nordberg H.P."/>
            <person name="Cantor M.N."/>
            <person name="Hua S.X."/>
            <person name="Woyke T."/>
            <person name="Eisen J."/>
            <person name="Klenk H.-P."/>
        </authorList>
    </citation>
    <scope>NUCLEOTIDE SEQUENCE [LARGE SCALE GENOMIC DNA]</scope>
    <source>
        <strain evidence="2">DSM 13965</strain>
    </source>
</reference>
<keyword evidence="3" id="KW-1185">Reference proteome</keyword>
<evidence type="ECO:0000313" key="2">
    <source>
        <dbReference type="EMBL" id="EKP94484.1"/>
    </source>
</evidence>
<gene>
    <name evidence="2" type="ORF">ThesuDRAFT_02221</name>
</gene>
<evidence type="ECO:0000256" key="1">
    <source>
        <dbReference type="SAM" id="Phobius"/>
    </source>
</evidence>
<sequence>MTPSPRFVTWLLIHSDLLAACLVLLVMLATR</sequence>
<evidence type="ECO:0000313" key="3">
    <source>
        <dbReference type="Proteomes" id="UP000005710"/>
    </source>
</evidence>